<dbReference type="EMBL" id="AMWG01000011">
    <property type="protein sequence ID" value="ELP35464.1"/>
    <property type="molecule type" value="Genomic_DNA"/>
</dbReference>
<dbReference type="Proteomes" id="UP000010959">
    <property type="component" value="Unassembled WGS sequence"/>
</dbReference>
<gene>
    <name evidence="1" type="ORF">RBSWK_00597</name>
</gene>
<protein>
    <submittedName>
        <fullName evidence="1">Uncharacterized protein</fullName>
    </submittedName>
</protein>
<accession>L7CMG9</accession>
<comment type="caution">
    <text evidence="1">The sequence shown here is derived from an EMBL/GenBank/DDBJ whole genome shotgun (WGS) entry which is preliminary data.</text>
</comment>
<organism evidence="1 2">
    <name type="scientific">Rhodopirellula baltica SWK14</name>
    <dbReference type="NCBI Taxonomy" id="993516"/>
    <lineage>
        <taxon>Bacteria</taxon>
        <taxon>Pseudomonadati</taxon>
        <taxon>Planctomycetota</taxon>
        <taxon>Planctomycetia</taxon>
        <taxon>Pirellulales</taxon>
        <taxon>Pirellulaceae</taxon>
        <taxon>Rhodopirellula</taxon>
    </lineage>
</organism>
<dbReference type="AlphaFoldDB" id="L7CMG9"/>
<dbReference type="PATRIC" id="fig|993516.3.peg.647"/>
<evidence type="ECO:0000313" key="1">
    <source>
        <dbReference type="EMBL" id="ELP35464.1"/>
    </source>
</evidence>
<proteinExistence type="predicted"/>
<name>L7CMG9_RHOBT</name>
<reference evidence="1 2" key="1">
    <citation type="journal article" date="2013" name="Mar. Genomics">
        <title>Expression of sulfatases in Rhodopirellula baltica and the diversity of sulfatases in the genus Rhodopirellula.</title>
        <authorList>
            <person name="Wegner C.E."/>
            <person name="Richter-Heitmann T."/>
            <person name="Klindworth A."/>
            <person name="Klockow C."/>
            <person name="Richter M."/>
            <person name="Achstetter T."/>
            <person name="Glockner F.O."/>
            <person name="Harder J."/>
        </authorList>
    </citation>
    <scope>NUCLEOTIDE SEQUENCE [LARGE SCALE GENOMIC DNA]</scope>
    <source>
        <strain evidence="1 2">SWK14</strain>
    </source>
</reference>
<evidence type="ECO:0000313" key="2">
    <source>
        <dbReference type="Proteomes" id="UP000010959"/>
    </source>
</evidence>
<sequence length="114" mass="13392">MRFQFKSSVSRVRHANSRRFKPRNFECFASEESKRWFLINQPTDSLKNLLDHQPLQIVQCGPAVAAQMFEILLSHRIWNLNGTIVASVVRPMSRRFAGTHSNEGFDHGQRYWHH</sequence>